<keyword evidence="12" id="KW-1185">Reference proteome</keyword>
<dbReference type="EMBL" id="JAXOVC010000001">
    <property type="protein sequence ID" value="KAK4507619.1"/>
    <property type="molecule type" value="Genomic_DNA"/>
</dbReference>
<dbReference type="PANTHER" id="PTHR33911">
    <property type="entry name" value="RRNA-PROCESSING PROTEIN EFG1"/>
    <property type="match status" value="1"/>
</dbReference>
<protein>
    <recommendedName>
        <fullName evidence="4">rRNA-processing protein EFG1</fullName>
    </recommendedName>
    <alternativeName>
        <fullName evidence="5">rRNA-processing protein efg1</fullName>
    </alternativeName>
</protein>
<feature type="compositionally biased region" description="Basic and acidic residues" evidence="10">
    <location>
        <begin position="205"/>
        <end position="220"/>
    </location>
</feature>
<dbReference type="InterPro" id="IPR019310">
    <property type="entry name" value="Efg1"/>
</dbReference>
<comment type="similarity">
    <text evidence="3">Belongs to the EFG1 family.</text>
</comment>
<dbReference type="InterPro" id="IPR050786">
    <property type="entry name" value="EFG1_rRNA-proc"/>
</dbReference>
<comment type="subcellular location">
    <subcellularLocation>
        <location evidence="2">Nucleus</location>
        <location evidence="2">Nucleolus</location>
    </subcellularLocation>
</comment>
<evidence type="ECO:0000256" key="7">
    <source>
        <dbReference type="ARBA" id="ARBA00023054"/>
    </source>
</evidence>
<evidence type="ECO:0000256" key="4">
    <source>
        <dbReference type="ARBA" id="ARBA00018689"/>
    </source>
</evidence>
<evidence type="ECO:0000256" key="10">
    <source>
        <dbReference type="SAM" id="MobiDB-lite"/>
    </source>
</evidence>
<evidence type="ECO:0000256" key="3">
    <source>
        <dbReference type="ARBA" id="ARBA00006916"/>
    </source>
</evidence>
<feature type="compositionally biased region" description="Acidic residues" evidence="10">
    <location>
        <begin position="246"/>
        <end position="257"/>
    </location>
</feature>
<evidence type="ECO:0000313" key="12">
    <source>
        <dbReference type="Proteomes" id="UP001305779"/>
    </source>
</evidence>
<keyword evidence="7 9" id="KW-0175">Coiled coil</keyword>
<evidence type="ECO:0000256" key="8">
    <source>
        <dbReference type="ARBA" id="ARBA00023242"/>
    </source>
</evidence>
<gene>
    <name evidence="11" type="ORF">PRZ48_001354</name>
</gene>
<feature type="region of interest" description="Disordered" evidence="10">
    <location>
        <begin position="1"/>
        <end position="52"/>
    </location>
</feature>
<evidence type="ECO:0000256" key="5">
    <source>
        <dbReference type="ARBA" id="ARBA00019827"/>
    </source>
</evidence>
<sequence length="263" mass="30279">MATKRQAPSDSDARPQPAKRSKPSTPYQHQQRPAHHGKKSFKKAHPVNELKSTVRSLRRLLTRSDDLPANIRVEKERALQTAERDLKEAEKAKKRSDMIGKYHKIRFFERQKAERRLKKAKKALREAEESGDGDVEELRARVEEVEVELNYAMYYPLEKEYVSLFPTRRGKDGEVEEVVKDGERQGDAEMLEVVRKCMKEGTLNDLREGRLSDKGERVKDEEEEEEVARPTKKKAAKPAKSKRAQDEEEEGGDDDETGGGFFE</sequence>
<evidence type="ECO:0000313" key="11">
    <source>
        <dbReference type="EMBL" id="KAK4507619.1"/>
    </source>
</evidence>
<proteinExistence type="inferred from homology"/>
<feature type="compositionally biased region" description="Basic residues" evidence="10">
    <location>
        <begin position="32"/>
        <end position="45"/>
    </location>
</feature>
<feature type="coiled-coil region" evidence="9">
    <location>
        <begin position="72"/>
        <end position="130"/>
    </location>
</feature>
<reference evidence="11 12" key="1">
    <citation type="journal article" date="2023" name="G3 (Bethesda)">
        <title>A chromosome-level genome assembly of Zasmidium syzygii isolated from banana leaves.</title>
        <authorList>
            <person name="van Westerhoven A.C."/>
            <person name="Mehrabi R."/>
            <person name="Talebi R."/>
            <person name="Steentjes M.B.F."/>
            <person name="Corcolon B."/>
            <person name="Chong P.A."/>
            <person name="Kema G.H.J."/>
            <person name="Seidl M.F."/>
        </authorList>
    </citation>
    <scope>NUCLEOTIDE SEQUENCE [LARGE SCALE GENOMIC DNA]</scope>
    <source>
        <strain evidence="11 12">P124</strain>
    </source>
</reference>
<comment type="function">
    <text evidence="1">Involved in rRNA processing.</text>
</comment>
<accession>A0ABR0F113</accession>
<comment type="caution">
    <text evidence="11">The sequence shown here is derived from an EMBL/GenBank/DDBJ whole genome shotgun (WGS) entry which is preliminary data.</text>
</comment>
<feature type="region of interest" description="Disordered" evidence="10">
    <location>
        <begin position="204"/>
        <end position="263"/>
    </location>
</feature>
<keyword evidence="8" id="KW-0539">Nucleus</keyword>
<keyword evidence="6" id="KW-0698">rRNA processing</keyword>
<name>A0ABR0F113_ZASCE</name>
<evidence type="ECO:0000256" key="2">
    <source>
        <dbReference type="ARBA" id="ARBA00004604"/>
    </source>
</evidence>
<dbReference type="PANTHER" id="PTHR33911:SF1">
    <property type="entry name" value="RRNA-PROCESSING PROTEIN EFG1"/>
    <property type="match status" value="1"/>
</dbReference>
<evidence type="ECO:0000256" key="6">
    <source>
        <dbReference type="ARBA" id="ARBA00022552"/>
    </source>
</evidence>
<organism evidence="11 12">
    <name type="scientific">Zasmidium cellare</name>
    <name type="common">Wine cellar mold</name>
    <name type="synonym">Racodium cellare</name>
    <dbReference type="NCBI Taxonomy" id="395010"/>
    <lineage>
        <taxon>Eukaryota</taxon>
        <taxon>Fungi</taxon>
        <taxon>Dikarya</taxon>
        <taxon>Ascomycota</taxon>
        <taxon>Pezizomycotina</taxon>
        <taxon>Dothideomycetes</taxon>
        <taxon>Dothideomycetidae</taxon>
        <taxon>Mycosphaerellales</taxon>
        <taxon>Mycosphaerellaceae</taxon>
        <taxon>Zasmidium</taxon>
    </lineage>
</organism>
<feature type="compositionally biased region" description="Basic residues" evidence="10">
    <location>
        <begin position="230"/>
        <end position="242"/>
    </location>
</feature>
<evidence type="ECO:0000256" key="9">
    <source>
        <dbReference type="SAM" id="Coils"/>
    </source>
</evidence>
<dbReference type="Pfam" id="PF10153">
    <property type="entry name" value="Efg1"/>
    <property type="match status" value="1"/>
</dbReference>
<dbReference type="Proteomes" id="UP001305779">
    <property type="component" value="Unassembled WGS sequence"/>
</dbReference>
<evidence type="ECO:0000256" key="1">
    <source>
        <dbReference type="ARBA" id="ARBA00002773"/>
    </source>
</evidence>